<dbReference type="InterPro" id="IPR008979">
    <property type="entry name" value="Galactose-bd-like_sf"/>
</dbReference>
<dbReference type="AlphaFoldDB" id="A0AAX3M0E7"/>
<dbReference type="EC" id="2.7.13.3" evidence="3"/>
<dbReference type="Pfam" id="PF00512">
    <property type="entry name" value="HisKA"/>
    <property type="match status" value="1"/>
</dbReference>
<keyword evidence="8 15" id="KW-0067">ATP-binding</keyword>
<dbReference type="GO" id="GO:0000155">
    <property type="term" value="F:phosphorelay sensor kinase activity"/>
    <property type="evidence" value="ECO:0007669"/>
    <property type="project" value="InterPro"/>
</dbReference>
<feature type="transmembrane region" description="Helical" evidence="12">
    <location>
        <begin position="338"/>
        <end position="355"/>
    </location>
</feature>
<keyword evidence="7" id="KW-0418">Kinase</keyword>
<dbReference type="InterPro" id="IPR004358">
    <property type="entry name" value="Sig_transdc_His_kin-like_C"/>
</dbReference>
<keyword evidence="12" id="KW-1133">Transmembrane helix</keyword>
<dbReference type="KEGG" id="pka:PQ456_21470"/>
<dbReference type="Gene3D" id="3.30.565.10">
    <property type="entry name" value="Histidine kinase-like ATPase, C-terminal domain"/>
    <property type="match status" value="2"/>
</dbReference>
<organism evidence="15 16">
    <name type="scientific">Paenibacillus kyungheensis</name>
    <dbReference type="NCBI Taxonomy" id="1452732"/>
    <lineage>
        <taxon>Bacteria</taxon>
        <taxon>Bacillati</taxon>
        <taxon>Bacillota</taxon>
        <taxon>Bacilli</taxon>
        <taxon>Bacillales</taxon>
        <taxon>Paenibacillaceae</taxon>
        <taxon>Paenibacillus</taxon>
    </lineage>
</organism>
<dbReference type="CDD" id="cd17574">
    <property type="entry name" value="REC_OmpR"/>
    <property type="match status" value="1"/>
</dbReference>
<evidence type="ECO:0000259" key="13">
    <source>
        <dbReference type="PROSITE" id="PS50109"/>
    </source>
</evidence>
<dbReference type="SMART" id="SM00448">
    <property type="entry name" value="REC"/>
    <property type="match status" value="1"/>
</dbReference>
<dbReference type="InterPro" id="IPR011623">
    <property type="entry name" value="7TMR_DISM_rcpt_extracell_dom1"/>
</dbReference>
<dbReference type="Pfam" id="PF02518">
    <property type="entry name" value="HATPase_c"/>
    <property type="match status" value="2"/>
</dbReference>
<dbReference type="SUPFAM" id="SSF49785">
    <property type="entry name" value="Galactose-binding domain-like"/>
    <property type="match status" value="1"/>
</dbReference>
<feature type="transmembrane region" description="Helical" evidence="12">
    <location>
        <begin position="277"/>
        <end position="296"/>
    </location>
</feature>
<feature type="transmembrane region" description="Helical" evidence="12">
    <location>
        <begin position="218"/>
        <end position="237"/>
    </location>
</feature>
<dbReference type="Gene3D" id="2.60.120.260">
    <property type="entry name" value="Galactose-binding domain-like"/>
    <property type="match status" value="1"/>
</dbReference>
<dbReference type="PRINTS" id="PR00344">
    <property type="entry name" value="BCTRLSENSOR"/>
</dbReference>
<dbReference type="SUPFAM" id="SSF55874">
    <property type="entry name" value="ATPase domain of HSP90 chaperone/DNA topoisomerase II/histidine kinase"/>
    <property type="match status" value="2"/>
</dbReference>
<dbReference type="PANTHER" id="PTHR43047:SF72">
    <property type="entry name" value="OSMOSENSING HISTIDINE PROTEIN KINASE SLN1"/>
    <property type="match status" value="1"/>
</dbReference>
<dbReference type="EMBL" id="CP117416">
    <property type="protein sequence ID" value="WCT55685.1"/>
    <property type="molecule type" value="Genomic_DNA"/>
</dbReference>
<dbReference type="InterPro" id="IPR010559">
    <property type="entry name" value="Sig_transdc_His_kin_internal"/>
</dbReference>
<dbReference type="PANTHER" id="PTHR43047">
    <property type="entry name" value="TWO-COMPONENT HISTIDINE PROTEIN KINASE"/>
    <property type="match status" value="1"/>
</dbReference>
<proteinExistence type="inferred from homology"/>
<dbReference type="PROSITE" id="PS50109">
    <property type="entry name" value="HIS_KIN"/>
    <property type="match status" value="2"/>
</dbReference>
<keyword evidence="16" id="KW-1185">Reference proteome</keyword>
<dbReference type="InterPro" id="IPR011006">
    <property type="entry name" value="CheY-like_superfamily"/>
</dbReference>
<evidence type="ECO:0000256" key="6">
    <source>
        <dbReference type="ARBA" id="ARBA00022741"/>
    </source>
</evidence>
<gene>
    <name evidence="15" type="ORF">PQ456_21470</name>
</gene>
<keyword evidence="5" id="KW-0808">Transferase</keyword>
<comment type="similarity">
    <text evidence="2">In the N-terminal section; belongs to the phytochrome family.</text>
</comment>
<evidence type="ECO:0000256" key="3">
    <source>
        <dbReference type="ARBA" id="ARBA00012438"/>
    </source>
</evidence>
<dbReference type="InterPro" id="IPR036097">
    <property type="entry name" value="HisK_dim/P_sf"/>
</dbReference>
<feature type="transmembrane region" description="Helical" evidence="12">
    <location>
        <begin position="244"/>
        <end position="262"/>
    </location>
</feature>
<dbReference type="SMART" id="SM00387">
    <property type="entry name" value="HATPase_c"/>
    <property type="match status" value="2"/>
</dbReference>
<dbReference type="GO" id="GO:0005524">
    <property type="term" value="F:ATP binding"/>
    <property type="evidence" value="ECO:0007669"/>
    <property type="project" value="UniProtKB-KW"/>
</dbReference>
<evidence type="ECO:0000256" key="12">
    <source>
        <dbReference type="SAM" id="Phobius"/>
    </source>
</evidence>
<reference evidence="15 16" key="1">
    <citation type="submission" date="2023-02" db="EMBL/GenBank/DDBJ databases">
        <title>Genome sequence of Paenibacillus kyungheensis KACC 18744.</title>
        <authorList>
            <person name="Kim S."/>
            <person name="Heo J."/>
            <person name="Kwon S.-W."/>
        </authorList>
    </citation>
    <scope>NUCLEOTIDE SEQUENCE [LARGE SCALE GENOMIC DNA]</scope>
    <source>
        <strain evidence="15 16">KACC 18744</strain>
    </source>
</reference>
<dbReference type="CDD" id="cd00082">
    <property type="entry name" value="HisKA"/>
    <property type="match status" value="1"/>
</dbReference>
<evidence type="ECO:0000256" key="2">
    <source>
        <dbReference type="ARBA" id="ARBA00006402"/>
    </source>
</evidence>
<name>A0AAX3M0E7_9BACL</name>
<dbReference type="InterPro" id="IPR003661">
    <property type="entry name" value="HisK_dim/P_dom"/>
</dbReference>
<dbReference type="InterPro" id="IPR005467">
    <property type="entry name" value="His_kinase_dom"/>
</dbReference>
<evidence type="ECO:0000313" key="16">
    <source>
        <dbReference type="Proteomes" id="UP001220509"/>
    </source>
</evidence>
<dbReference type="GO" id="GO:0005886">
    <property type="term" value="C:plasma membrane"/>
    <property type="evidence" value="ECO:0007669"/>
    <property type="project" value="TreeGrafter"/>
</dbReference>
<feature type="transmembrane region" description="Helical" evidence="12">
    <location>
        <begin position="367"/>
        <end position="388"/>
    </location>
</feature>
<dbReference type="InterPro" id="IPR036890">
    <property type="entry name" value="HATPase_C_sf"/>
</dbReference>
<evidence type="ECO:0000256" key="11">
    <source>
        <dbReference type="PROSITE-ProRule" id="PRU00169"/>
    </source>
</evidence>
<dbReference type="RefSeq" id="WP_273614041.1">
    <property type="nucleotide sequence ID" value="NZ_CP117416.1"/>
</dbReference>
<accession>A0AAX3M0E7</accession>
<protein>
    <recommendedName>
        <fullName evidence="10">Circadian input-output histidine kinase CikA</fullName>
        <ecNumber evidence="3">2.7.13.3</ecNumber>
    </recommendedName>
</protein>
<feature type="modified residue" description="4-aspartylphosphate" evidence="11">
    <location>
        <position position="763"/>
    </location>
</feature>
<dbReference type="Pfam" id="PF06580">
    <property type="entry name" value="His_kinase"/>
    <property type="match status" value="1"/>
</dbReference>
<sequence length="1045" mass="116540">MKKQWLVPIIVFLLIALPVYGFIRQYLDDTIKHPVSQHGVMDLRQWDYTADGTVPLNGEWDIYPSVLLNPQDFQNGKAISTNTLAQPIQVPQSWNKVMEQHGASAFGHATYHLRILVSDPEQAERMYGIHVKNIRTANRIFINGQLVGSSGSPGTTAATTIPNNVPYNTWVPVNGNTIDLVVQVSNYSYSSGGIVYPINFGDLASITKEREISIISDIAVMGGFLLPGLYVLILYHMRRKDQTLLYLGFFCIAAFVHVLTHGEKLFSMILPDLSYDIVLRVQLICSVTFYYCLLFYVSKSLPNVAHRWVLRMYRIMSIILLIMALATPTTFFTQVDKGWFFCNLLTVAYILYIVVRAVIRKQPNSQAMLLSVHSLAVVAIISLISLRGIIDNTVIIPLEVLFFVITQCLLIGRQFALSFQQIENLSQQLLTLDELKDEFIANTSHALRTPLHGMINMTESLIEGAAGPVADQQAEQLILVSSTGRKLAALINDILDYSKLKNGDLLLDRKAVDLRTVAESVLEIVSYTVAGRQIVFIQEWPEYVPPLYTDEDRLIQILYNLLGNAVKFTEQGEIRFIVEVGAQAVTFSVTDTGIGIEADRYEDIFKSFEQGLGLSEQSYAGTGLGLSITKKLVELNDGQITVDSVPGQGSTFTVTLPTADVPITKELTTFSKPITVQHEVKQSISKNKPVLQREKDAVAHNDDELSAAPHTHVILIVDDDPMNLQVLNNILSLQQYVVIEAQSGKQALDKLRYHPKIDLMITDWMMPGMSGLELCRQVRQRYSLSELPILMLTARSRPEDIQNGFAAGINDFLGKPVHAIELRARVNTLLALKSSVQTVLRTEMAFLQAQIKPHFLYNALNTIIAMCSIDPDQASELLIELSQYLRRSFDFQNRDQLTTLNKEIELIQSYLFLEKARFDERLQIVWDIDREIGQMIPPLSIQPLVENAVRHGLMNRAAGGILTISIQEQQNDLFVRIHDDGIGIAPEKIQALLAGESAASANSGVGVINIHKRLLAMYGEGLQIESTIGKGTTVSFMIPGGEISA</sequence>
<dbReference type="Pfam" id="PF00072">
    <property type="entry name" value="Response_reg"/>
    <property type="match status" value="1"/>
</dbReference>
<dbReference type="SUPFAM" id="SSF47384">
    <property type="entry name" value="Homodimeric domain of signal transducing histidine kinase"/>
    <property type="match status" value="1"/>
</dbReference>
<dbReference type="Gene3D" id="1.10.287.130">
    <property type="match status" value="1"/>
</dbReference>
<evidence type="ECO:0000256" key="9">
    <source>
        <dbReference type="ARBA" id="ARBA00023012"/>
    </source>
</evidence>
<evidence type="ECO:0000256" key="4">
    <source>
        <dbReference type="ARBA" id="ARBA00022553"/>
    </source>
</evidence>
<keyword evidence="12" id="KW-0812">Transmembrane</keyword>
<dbReference type="CDD" id="cd16922">
    <property type="entry name" value="HATPase_EvgS-ArcB-TorS-like"/>
    <property type="match status" value="1"/>
</dbReference>
<feature type="transmembrane region" description="Helical" evidence="12">
    <location>
        <begin position="308"/>
        <end position="326"/>
    </location>
</feature>
<keyword evidence="4 11" id="KW-0597">Phosphoprotein</keyword>
<evidence type="ECO:0000256" key="10">
    <source>
        <dbReference type="ARBA" id="ARBA00074306"/>
    </source>
</evidence>
<dbReference type="InterPro" id="IPR001789">
    <property type="entry name" value="Sig_transdc_resp-reg_receiver"/>
</dbReference>
<dbReference type="SUPFAM" id="SSF52172">
    <property type="entry name" value="CheY-like"/>
    <property type="match status" value="1"/>
</dbReference>
<dbReference type="GO" id="GO:0009927">
    <property type="term" value="F:histidine phosphotransfer kinase activity"/>
    <property type="evidence" value="ECO:0007669"/>
    <property type="project" value="TreeGrafter"/>
</dbReference>
<dbReference type="FunFam" id="3.30.565.10:FF:000010">
    <property type="entry name" value="Sensor histidine kinase RcsC"/>
    <property type="match status" value="1"/>
</dbReference>
<evidence type="ECO:0000256" key="8">
    <source>
        <dbReference type="ARBA" id="ARBA00022840"/>
    </source>
</evidence>
<dbReference type="SMART" id="SM00388">
    <property type="entry name" value="HisKA"/>
    <property type="match status" value="1"/>
</dbReference>
<keyword evidence="9" id="KW-0902">Two-component regulatory system</keyword>
<feature type="domain" description="Histidine kinase" evidence="13">
    <location>
        <begin position="442"/>
        <end position="660"/>
    </location>
</feature>
<dbReference type="InterPro" id="IPR003594">
    <property type="entry name" value="HATPase_dom"/>
</dbReference>
<dbReference type="Pfam" id="PF07695">
    <property type="entry name" value="7TMR-DISM_7TM"/>
    <property type="match status" value="1"/>
</dbReference>
<evidence type="ECO:0000313" key="15">
    <source>
        <dbReference type="EMBL" id="WCT55685.1"/>
    </source>
</evidence>
<comment type="catalytic activity">
    <reaction evidence="1">
        <text>ATP + protein L-histidine = ADP + protein N-phospho-L-histidine.</text>
        <dbReference type="EC" id="2.7.13.3"/>
    </reaction>
</comment>
<evidence type="ECO:0000256" key="5">
    <source>
        <dbReference type="ARBA" id="ARBA00022679"/>
    </source>
</evidence>
<evidence type="ECO:0000256" key="7">
    <source>
        <dbReference type="ARBA" id="ARBA00022777"/>
    </source>
</evidence>
<evidence type="ECO:0000256" key="1">
    <source>
        <dbReference type="ARBA" id="ARBA00000085"/>
    </source>
</evidence>
<dbReference type="Gene3D" id="3.40.50.2300">
    <property type="match status" value="1"/>
</dbReference>
<keyword evidence="12" id="KW-0472">Membrane</keyword>
<evidence type="ECO:0000259" key="14">
    <source>
        <dbReference type="PROSITE" id="PS50110"/>
    </source>
</evidence>
<dbReference type="Proteomes" id="UP001220509">
    <property type="component" value="Chromosome"/>
</dbReference>
<feature type="domain" description="Response regulatory" evidence="14">
    <location>
        <begin position="713"/>
        <end position="830"/>
    </location>
</feature>
<dbReference type="PROSITE" id="PS50110">
    <property type="entry name" value="RESPONSE_REGULATORY"/>
    <property type="match status" value="1"/>
</dbReference>
<feature type="domain" description="Histidine kinase" evidence="13">
    <location>
        <begin position="941"/>
        <end position="1042"/>
    </location>
</feature>
<keyword evidence="6" id="KW-0547">Nucleotide-binding</keyword>